<dbReference type="GeneID" id="39475624"/>
<evidence type="ECO:0000313" key="2">
    <source>
        <dbReference type="Proteomes" id="UP000273809"/>
    </source>
</evidence>
<accession>A0AAD0TVG4</accession>
<sequence length="803" mass="95465">MKDKVFINRKKDLNEFKTLLNITEDSKNSIIILHANSGFGKSSFTNKLLEDTKDYIAIKISLPSSSYSSEEFIKQIAIQMDFLSDENNKLLSMEAFIKNEMSKGSENHYNSKLLDTLLNTPGLKIFKSLKLIIDKNLANGIYSTNSILSNPNDSMIYISEYIEKNLSLNKIFLVIENIQCIDKVSLNLLSKIIQNTYENKIILEYTDDSKNKNFEIYDIENTFNKKNSDVKKKELKELSLKELIEHFIDKNREKEYDAFVKKLYVGYDGNLRRFEDLIAYYNDTDKNIDYNKNPTISRVQQLSKTLQFIICLIVAHRSNININVLRYLYEFEQTIQNEIFDLDIELSKIEDDFILFNNNQVLIKHDYIKDEILNNEYFNRYLIIGYQMWSDYYYNLYINKNFTNITIQDLSNNLFYFFYKSDSKKVFTIFDDIKKIAINSIYPDDATLYLEKIRNNITDNNSFEYRLVNYALFDIYYYLGIFEKCYEIISNIKEETLKKEIYYIATLDRLDRHLESIDKIDKILDKNPNLDYLLVLNILKMTSLRSLNKIEEAEKIFFTCLKNDNFKELYEYGFLLRNSEIFLSYEKSIIYLNESVEFFEKRCIPIYEGHSRVSLAMNYARIGKLDKALEEINIAEKLLSNETIEKFIYLVDKSIILLYINFEENINIAINLLKKALRFSTTNFDKIAIYNNLLICYAYLKEENNAFEIIDILNNLISAQPDVVAHRITYFNISYLYKQLNNEDYYKKYLEKAKEIKSIDDIDFWNVKLLNTSITDDQYKFLLKFDFDLFYLSYWHFDISQIQ</sequence>
<dbReference type="SUPFAM" id="SSF52540">
    <property type="entry name" value="P-loop containing nucleoside triphosphate hydrolases"/>
    <property type="match status" value="1"/>
</dbReference>
<geneLocation type="plasmid" evidence="2">
    <name>pacry43158</name>
</geneLocation>
<dbReference type="Gene3D" id="1.25.40.10">
    <property type="entry name" value="Tetratricopeptide repeat domain"/>
    <property type="match status" value="1"/>
</dbReference>
<dbReference type="EMBL" id="CP032824">
    <property type="protein sequence ID" value="AYJ81196.1"/>
    <property type="molecule type" value="Genomic_DNA"/>
</dbReference>
<keyword evidence="1" id="KW-0614">Plasmid</keyword>
<dbReference type="SUPFAM" id="SSF48452">
    <property type="entry name" value="TPR-like"/>
    <property type="match status" value="1"/>
</dbReference>
<evidence type="ECO:0000313" key="1">
    <source>
        <dbReference type="EMBL" id="AYJ81196.1"/>
    </source>
</evidence>
<dbReference type="KEGG" id="acre:ACRYA_a0071"/>
<organism evidence="1 2">
    <name type="scientific">Aliarcobacter cryaerophilus ATCC 43158</name>
    <dbReference type="NCBI Taxonomy" id="1032070"/>
    <lineage>
        <taxon>Bacteria</taxon>
        <taxon>Pseudomonadati</taxon>
        <taxon>Campylobacterota</taxon>
        <taxon>Epsilonproteobacteria</taxon>
        <taxon>Campylobacterales</taxon>
        <taxon>Arcobacteraceae</taxon>
        <taxon>Aliarcobacter</taxon>
    </lineage>
</organism>
<dbReference type="Proteomes" id="UP000273809">
    <property type="component" value="Plasmid pACRY43158"/>
</dbReference>
<dbReference type="AlphaFoldDB" id="A0AAD0TVG4"/>
<proteinExistence type="predicted"/>
<name>A0AAD0TVG4_9BACT</name>
<protein>
    <recommendedName>
        <fullName evidence="3">Orc1-like AAA ATPase domain-containing protein</fullName>
    </recommendedName>
</protein>
<gene>
    <name evidence="1" type="ORF">ACRYA_a0071</name>
</gene>
<dbReference type="RefSeq" id="WP_121443316.1">
    <property type="nucleotide sequence ID" value="NZ_CP021073.1"/>
</dbReference>
<dbReference type="InterPro" id="IPR011990">
    <property type="entry name" value="TPR-like_helical_dom_sf"/>
</dbReference>
<reference evidence="1 2" key="1">
    <citation type="submission" date="2018-10" db="EMBL/GenBank/DDBJ databases">
        <title>Complete genome sequences of Arcobacter cryaerophilus strains ATCC 43158 and ATCC 49615.</title>
        <authorList>
            <person name="Miller W.G."/>
            <person name="Yee E."/>
            <person name="Bono J.L."/>
        </authorList>
    </citation>
    <scope>NUCLEOTIDE SEQUENCE [LARGE SCALE GENOMIC DNA]</scope>
    <source>
        <strain evidence="1 2">ATCC 43158</strain>
        <plasmid evidence="2">pacry43158</plasmid>
    </source>
</reference>
<dbReference type="InterPro" id="IPR027417">
    <property type="entry name" value="P-loop_NTPase"/>
</dbReference>
<evidence type="ECO:0008006" key="3">
    <source>
        <dbReference type="Google" id="ProtNLM"/>
    </source>
</evidence>